<keyword evidence="6" id="KW-0868">Chloride</keyword>
<organism evidence="8 9">
    <name type="scientific">Caenorhabditis japonica</name>
    <dbReference type="NCBI Taxonomy" id="281687"/>
    <lineage>
        <taxon>Eukaryota</taxon>
        <taxon>Metazoa</taxon>
        <taxon>Ecdysozoa</taxon>
        <taxon>Nematoda</taxon>
        <taxon>Chromadorea</taxon>
        <taxon>Rhabditida</taxon>
        <taxon>Rhabditina</taxon>
        <taxon>Rhabditomorpha</taxon>
        <taxon>Rhabditoidea</taxon>
        <taxon>Rhabditidae</taxon>
        <taxon>Peloderinae</taxon>
        <taxon>Caenorhabditis</taxon>
    </lineage>
</organism>
<dbReference type="InterPro" id="IPR021134">
    <property type="entry name" value="Bestrophin-like"/>
</dbReference>
<feature type="transmembrane region" description="Helical" evidence="6">
    <location>
        <begin position="56"/>
        <end position="76"/>
    </location>
</feature>
<comment type="subcellular location">
    <subcellularLocation>
        <location evidence="6">Cell membrane</location>
        <topology evidence="6">Multi-pass membrane protein</topology>
    </subcellularLocation>
    <subcellularLocation>
        <location evidence="1">Membrane</location>
        <topology evidence="1">Multi-pass membrane protein</topology>
    </subcellularLocation>
</comment>
<dbReference type="GO" id="GO:0034707">
    <property type="term" value="C:chloride channel complex"/>
    <property type="evidence" value="ECO:0007669"/>
    <property type="project" value="UniProtKB-KW"/>
</dbReference>
<keyword evidence="6" id="KW-0869">Chloride channel</keyword>
<dbReference type="GO" id="GO:0005886">
    <property type="term" value="C:plasma membrane"/>
    <property type="evidence" value="ECO:0007669"/>
    <property type="project" value="UniProtKB-SubCell"/>
</dbReference>
<keyword evidence="9" id="KW-1185">Reference proteome</keyword>
<proteinExistence type="inferred from homology"/>
<comment type="similarity">
    <text evidence="5 6">Belongs to the anion channel-forming bestrophin (TC 1.A.46) family. Calcium-sensitive chloride channel subfamily.</text>
</comment>
<dbReference type="InterPro" id="IPR000615">
    <property type="entry name" value="Bestrophin"/>
</dbReference>
<comment type="function">
    <text evidence="6">Forms chloride channels.</text>
</comment>
<keyword evidence="2 6" id="KW-0812">Transmembrane</keyword>
<evidence type="ECO:0000256" key="7">
    <source>
        <dbReference type="SAM" id="MobiDB-lite"/>
    </source>
</evidence>
<keyword evidence="3 6" id="KW-1133">Transmembrane helix</keyword>
<dbReference type="PANTHER" id="PTHR10736">
    <property type="entry name" value="BESTROPHIN"/>
    <property type="match status" value="1"/>
</dbReference>
<keyword evidence="6" id="KW-0813">Transport</keyword>
<sequence>MRPWIPIEWALECLRTAHRRFLIDAFHYVDINDSVLNYRQQLHEILCHDSITVPLVYVQAVHICTLCYFLITCFASQTIHDDQKGWMGVIDFYLPVYSVIEFIVFVGWLKTAFVMLNPFGMDDDDFEMNVMIERNLMVSLSYINDFYDKPPKLVDMKQTVVRENANPMHGSAVPVKVNKVHQAMLKDPQIANLVSSVLPNGNQSVTELVTHRPINEIADFDVKNMKIKEYHTDKFIQNPNNSTREEHGTGETAKTYLWKQEELEAAVAKLMDKRLAEEKISMLSPESTQKSSLSEDPTQKSWVDSTKVDSVVQPMKKQSRLKPRVTSSMSKQNIDRTSHVSTRKVPKQPSPGTVLPSSKNRDSSLKCDVTQEDDN</sequence>
<dbReference type="Proteomes" id="UP000005237">
    <property type="component" value="Unassembled WGS sequence"/>
</dbReference>
<evidence type="ECO:0000256" key="3">
    <source>
        <dbReference type="ARBA" id="ARBA00022989"/>
    </source>
</evidence>
<feature type="region of interest" description="Disordered" evidence="7">
    <location>
        <begin position="281"/>
        <end position="375"/>
    </location>
</feature>
<dbReference type="AlphaFoldDB" id="A0A8R1DXR0"/>
<keyword evidence="6" id="KW-0406">Ion transport</keyword>
<name>A0A8R1DXR0_CAEJA</name>
<reference evidence="9" key="1">
    <citation type="submission" date="2010-08" db="EMBL/GenBank/DDBJ databases">
        <authorList>
            <consortium name="Caenorhabditis japonica Sequencing Consortium"/>
            <person name="Wilson R.K."/>
        </authorList>
    </citation>
    <scope>NUCLEOTIDE SEQUENCE [LARGE SCALE GENOMIC DNA]</scope>
    <source>
        <strain evidence="9">DF5081</strain>
    </source>
</reference>
<dbReference type="Pfam" id="PF01062">
    <property type="entry name" value="Bestrophin"/>
    <property type="match status" value="1"/>
</dbReference>
<feature type="transmembrane region" description="Helical" evidence="6">
    <location>
        <begin position="88"/>
        <end position="109"/>
    </location>
</feature>
<evidence type="ECO:0000256" key="5">
    <source>
        <dbReference type="ARBA" id="ARBA00034769"/>
    </source>
</evidence>
<dbReference type="GO" id="GO:0005254">
    <property type="term" value="F:chloride channel activity"/>
    <property type="evidence" value="ECO:0007669"/>
    <property type="project" value="UniProtKB-KW"/>
</dbReference>
<evidence type="ECO:0000313" key="8">
    <source>
        <dbReference type="EnsemblMetazoa" id="CJA15206.1"/>
    </source>
</evidence>
<protein>
    <recommendedName>
        <fullName evidence="6">Bestrophin homolog</fullName>
    </recommendedName>
</protein>
<dbReference type="EnsemblMetazoa" id="CJA15206.1">
    <property type="protein sequence ID" value="CJA15206.1"/>
    <property type="gene ID" value="WBGene00134410"/>
</dbReference>
<evidence type="ECO:0000256" key="6">
    <source>
        <dbReference type="RuleBase" id="RU363126"/>
    </source>
</evidence>
<feature type="compositionally biased region" description="Polar residues" evidence="7">
    <location>
        <begin position="284"/>
        <end position="304"/>
    </location>
</feature>
<accession>A0A8R1DXR0</accession>
<evidence type="ECO:0000313" key="9">
    <source>
        <dbReference type="Proteomes" id="UP000005237"/>
    </source>
</evidence>
<evidence type="ECO:0000256" key="2">
    <source>
        <dbReference type="ARBA" id="ARBA00022692"/>
    </source>
</evidence>
<keyword evidence="6" id="KW-1003">Cell membrane</keyword>
<evidence type="ECO:0000256" key="4">
    <source>
        <dbReference type="ARBA" id="ARBA00023136"/>
    </source>
</evidence>
<keyword evidence="6" id="KW-0407">Ion channel</keyword>
<dbReference type="PANTHER" id="PTHR10736:SF0">
    <property type="entry name" value="BESTROPHIN HOMOLOG"/>
    <property type="match status" value="1"/>
</dbReference>
<reference evidence="8" key="2">
    <citation type="submission" date="2022-06" db="UniProtKB">
        <authorList>
            <consortium name="EnsemblMetazoa"/>
        </authorList>
    </citation>
    <scope>IDENTIFICATION</scope>
    <source>
        <strain evidence="8">DF5081</strain>
    </source>
</reference>
<keyword evidence="4 6" id="KW-0472">Membrane</keyword>
<evidence type="ECO:0000256" key="1">
    <source>
        <dbReference type="ARBA" id="ARBA00004141"/>
    </source>
</evidence>